<dbReference type="PROSITE" id="PS50294">
    <property type="entry name" value="WD_REPEATS_REGION"/>
    <property type="match status" value="7"/>
</dbReference>
<dbReference type="PANTHER" id="PTHR19853">
    <property type="entry name" value="WD REPEAT CONTAINING PROTEIN 3 WDR3"/>
    <property type="match status" value="1"/>
</dbReference>
<keyword evidence="11" id="KW-1185">Reference proteome</keyword>
<dbReference type="EMBL" id="JH992969">
    <property type="protein sequence ID" value="EKX53822.1"/>
    <property type="molecule type" value="Genomic_DNA"/>
</dbReference>
<dbReference type="InterPro" id="IPR036322">
    <property type="entry name" value="WD40_repeat_dom_sf"/>
</dbReference>
<dbReference type="PROSITE" id="PS51257">
    <property type="entry name" value="PROKAR_LIPOPROTEIN"/>
    <property type="match status" value="1"/>
</dbReference>
<dbReference type="GO" id="GO:0032040">
    <property type="term" value="C:small-subunit processome"/>
    <property type="evidence" value="ECO:0007669"/>
    <property type="project" value="TreeGrafter"/>
</dbReference>
<dbReference type="PANTHER" id="PTHR19853:SF0">
    <property type="entry name" value="WD REPEAT-CONTAINING PROTEIN 3"/>
    <property type="match status" value="1"/>
</dbReference>
<feature type="compositionally biased region" description="Basic residues" evidence="7">
    <location>
        <begin position="292"/>
        <end position="302"/>
    </location>
</feature>
<evidence type="ECO:0000313" key="11">
    <source>
        <dbReference type="Proteomes" id="UP000011087"/>
    </source>
</evidence>
<evidence type="ECO:0000256" key="5">
    <source>
        <dbReference type="ARBA" id="ARBA00038229"/>
    </source>
</evidence>
<keyword evidence="4" id="KW-0539">Nucleus</keyword>
<evidence type="ECO:0000313" key="9">
    <source>
        <dbReference type="EMBL" id="EKX53822.1"/>
    </source>
</evidence>
<dbReference type="InterPro" id="IPR051570">
    <property type="entry name" value="TBC1_cilium_biogenesis"/>
</dbReference>
<dbReference type="PaxDb" id="55529-EKX53822"/>
<evidence type="ECO:0000256" key="2">
    <source>
        <dbReference type="ARBA" id="ARBA00022574"/>
    </source>
</evidence>
<dbReference type="OMA" id="MNIPLTC"/>
<evidence type="ECO:0000256" key="7">
    <source>
        <dbReference type="SAM" id="MobiDB-lite"/>
    </source>
</evidence>
<gene>
    <name evidence="9" type="ORF">GUITHDRAFT_84309</name>
</gene>
<dbReference type="Proteomes" id="UP000011087">
    <property type="component" value="Unassembled WGS sequence"/>
</dbReference>
<keyword evidence="3" id="KW-0677">Repeat</keyword>
<dbReference type="RefSeq" id="XP_005840802.1">
    <property type="nucleotide sequence ID" value="XM_005840745.1"/>
</dbReference>
<feature type="repeat" description="WD" evidence="6">
    <location>
        <begin position="147"/>
        <end position="190"/>
    </location>
</feature>
<reference evidence="10" key="3">
    <citation type="submission" date="2015-06" db="UniProtKB">
        <authorList>
            <consortium name="EnsemblProtists"/>
        </authorList>
    </citation>
    <scope>IDENTIFICATION</scope>
</reference>
<feature type="repeat" description="WD" evidence="6">
    <location>
        <begin position="653"/>
        <end position="684"/>
    </location>
</feature>
<dbReference type="KEGG" id="gtt:GUITHDRAFT_84309"/>
<dbReference type="InterPro" id="IPR015943">
    <property type="entry name" value="WD40/YVTN_repeat-like_dom_sf"/>
</dbReference>
<dbReference type="GO" id="GO:0030490">
    <property type="term" value="P:maturation of SSU-rRNA"/>
    <property type="evidence" value="ECO:0007669"/>
    <property type="project" value="TreeGrafter"/>
</dbReference>
<feature type="region of interest" description="Disordered" evidence="7">
    <location>
        <begin position="289"/>
        <end position="330"/>
    </location>
</feature>
<dbReference type="GeneID" id="17310420"/>
<dbReference type="OrthoDB" id="407922at2759"/>
<dbReference type="InterPro" id="IPR020472">
    <property type="entry name" value="WD40_PAC1"/>
</dbReference>
<dbReference type="CDD" id="cd00200">
    <property type="entry name" value="WD40"/>
    <property type="match status" value="2"/>
</dbReference>
<dbReference type="HOGENOM" id="CLU_005318_0_1_1"/>
<reference evidence="11" key="2">
    <citation type="submission" date="2012-11" db="EMBL/GenBank/DDBJ databases">
        <authorList>
            <person name="Kuo A."/>
            <person name="Curtis B.A."/>
            <person name="Tanifuji G."/>
            <person name="Burki F."/>
            <person name="Gruber A."/>
            <person name="Irimia M."/>
            <person name="Maruyama S."/>
            <person name="Arias M.C."/>
            <person name="Ball S.G."/>
            <person name="Gile G.H."/>
            <person name="Hirakawa Y."/>
            <person name="Hopkins J.F."/>
            <person name="Rensing S.A."/>
            <person name="Schmutz J."/>
            <person name="Symeonidi A."/>
            <person name="Elias M."/>
            <person name="Eveleigh R.J."/>
            <person name="Herman E.K."/>
            <person name="Klute M.J."/>
            <person name="Nakayama T."/>
            <person name="Obornik M."/>
            <person name="Reyes-Prieto A."/>
            <person name="Armbrust E.V."/>
            <person name="Aves S.J."/>
            <person name="Beiko R.G."/>
            <person name="Coutinho P."/>
            <person name="Dacks J.B."/>
            <person name="Durnford D.G."/>
            <person name="Fast N.M."/>
            <person name="Green B.R."/>
            <person name="Grisdale C."/>
            <person name="Hempe F."/>
            <person name="Henrissat B."/>
            <person name="Hoppner M.P."/>
            <person name="Ishida K.-I."/>
            <person name="Kim E."/>
            <person name="Koreny L."/>
            <person name="Kroth P.G."/>
            <person name="Liu Y."/>
            <person name="Malik S.-B."/>
            <person name="Maier U.G."/>
            <person name="McRose D."/>
            <person name="Mock T."/>
            <person name="Neilson J.A."/>
            <person name="Onodera N.T."/>
            <person name="Poole A.M."/>
            <person name="Pritham E.J."/>
            <person name="Richards T.A."/>
            <person name="Rocap G."/>
            <person name="Roy S.W."/>
            <person name="Sarai C."/>
            <person name="Schaack S."/>
            <person name="Shirato S."/>
            <person name="Slamovits C.H."/>
            <person name="Spencer D.F."/>
            <person name="Suzuki S."/>
            <person name="Worden A.Z."/>
            <person name="Zauner S."/>
            <person name="Barry K."/>
            <person name="Bell C."/>
            <person name="Bharti A.K."/>
            <person name="Crow J.A."/>
            <person name="Grimwood J."/>
            <person name="Kramer R."/>
            <person name="Lindquist E."/>
            <person name="Lucas S."/>
            <person name="Salamov A."/>
            <person name="McFadden G.I."/>
            <person name="Lane C.E."/>
            <person name="Keeling P.J."/>
            <person name="Gray M.W."/>
            <person name="Grigoriev I.V."/>
            <person name="Archibald J.M."/>
        </authorList>
    </citation>
    <scope>NUCLEOTIDE SEQUENCE</scope>
    <source>
        <strain evidence="11">CCMP2712</strain>
    </source>
</reference>
<proteinExistence type="inferred from homology"/>
<dbReference type="PROSITE" id="PS50082">
    <property type="entry name" value="WD_REPEATS_2"/>
    <property type="match status" value="8"/>
</dbReference>
<organism evidence="9">
    <name type="scientific">Guillardia theta (strain CCMP2712)</name>
    <name type="common">Cryptophyte</name>
    <dbReference type="NCBI Taxonomy" id="905079"/>
    <lineage>
        <taxon>Eukaryota</taxon>
        <taxon>Cryptophyceae</taxon>
        <taxon>Pyrenomonadales</taxon>
        <taxon>Geminigeraceae</taxon>
        <taxon>Guillardia</taxon>
    </lineage>
</organism>
<sequence>MVKAYQRYSLLDNSTLGVIASAGCADALWVDDSGNLVLTANLDSLVIWNLRTSTPISTFKEDNNETNSEITCLAKDEQARLICSGHQDGKVKVWARVSSSLQMSLDGHRSAVLCLSFNAEGTLLASGSQDTDIIVWDVVAESGLYKLRGHKDAVTSLHFLAGEGSGKLVSSSKDALIKVWELDQQCCVQTLTGHRSEVWSTAVDVHGRRMVSGGADGELRVWELQAQSAMTRSGVEMQQDENISFVGSLIRTSRSRVGKLSFCGDGRFLLCQTVDKNVQIFRIRSHEDAVRKMKRRQKRQKQKAAEGGGDEEEEGKEERGHQDGAGSDHPSAVDLFQPISFFSTSNKIRSAMGMVSTRKGEAQERIKILTCLTNNAVEVWELPDSKKLSSLTIPGHRSDVRAVAISGDELSVASCAGGEAKVWNLGSGKCFRTVGEVGYGICCCFAPGDKYLLVGTKEGELHILDIAAAEIVESIAAHAGALWALHLHPDGKTFVTAGADKELKFWTFGSVKEEDKPARLGAAVNKAVTMEDDILAVSYSPDSKFLTASLLDTTIKVFYADSMKFFLSLYGHRLPVLSLDISSDSTLLVSGSADKNVKIWGLDFGDCHKSMLAHRDNVMAVKFVPRTHYFFSAGKDKQIKFWDADKFQLITTIKAHFAEIWCLAMSPRGDILASGSHDRSVRIWRRTEEHIYLEEERQKELDDLLDANEQEAAPAAGESVLAGEDSAAVAKQTKQVLDAADRITEALDLCAQFPEKPTAIQAAMLLGLSPNAYFRQAVKQIRSSELEPALMQLSFDYVLALLERIDKIMAESLTAEAELLSRIVLFVVKIHHGRLTTTGSALPLLRSLRSSTKRSLQQRCDSTGFNLAALRSIKRRLEANASERDISM</sequence>
<dbReference type="AlphaFoldDB" id="L1JZQ0"/>
<protein>
    <recommendedName>
        <fullName evidence="8">Small-subunit processome Utp12 domain-containing protein</fullName>
    </recommendedName>
</protein>
<comment type="similarity">
    <text evidence="5">Belongs to the WD repeat WDR3/UTP12 family.</text>
</comment>
<evidence type="ECO:0000313" key="10">
    <source>
        <dbReference type="EnsemblProtists" id="EKX53822"/>
    </source>
</evidence>
<dbReference type="Pfam" id="PF25172">
    <property type="entry name" value="Beta-prop_WDR3_2nd"/>
    <property type="match status" value="1"/>
</dbReference>
<dbReference type="EnsemblProtists" id="EKX53822">
    <property type="protein sequence ID" value="EKX53822"/>
    <property type="gene ID" value="GUITHDRAFT_84309"/>
</dbReference>
<dbReference type="GO" id="GO:0034388">
    <property type="term" value="C:Pwp2p-containing subcomplex of 90S preribosome"/>
    <property type="evidence" value="ECO:0007669"/>
    <property type="project" value="TreeGrafter"/>
</dbReference>
<dbReference type="FunFam" id="2.130.10.10:FF:000178">
    <property type="entry name" value="WD repeat domain 3"/>
    <property type="match status" value="1"/>
</dbReference>
<dbReference type="GO" id="GO:0030515">
    <property type="term" value="F:snoRNA binding"/>
    <property type="evidence" value="ECO:0007669"/>
    <property type="project" value="TreeGrafter"/>
</dbReference>
<dbReference type="eggNOG" id="KOG0306">
    <property type="taxonomic scope" value="Eukaryota"/>
</dbReference>
<dbReference type="InterPro" id="IPR001680">
    <property type="entry name" value="WD40_rpt"/>
</dbReference>
<feature type="repeat" description="WD" evidence="6">
    <location>
        <begin position="105"/>
        <end position="146"/>
    </location>
</feature>
<evidence type="ECO:0000256" key="3">
    <source>
        <dbReference type="ARBA" id="ARBA00022737"/>
    </source>
</evidence>
<evidence type="ECO:0000256" key="6">
    <source>
        <dbReference type="PROSITE-ProRule" id="PRU00221"/>
    </source>
</evidence>
<dbReference type="FunFam" id="2.130.10.10:FF:000157">
    <property type="entry name" value="WD repeat domain 3"/>
    <property type="match status" value="1"/>
</dbReference>
<dbReference type="SUPFAM" id="SSF50978">
    <property type="entry name" value="WD40 repeat-like"/>
    <property type="match status" value="2"/>
</dbReference>
<accession>L1JZQ0</accession>
<feature type="repeat" description="WD" evidence="6">
    <location>
        <begin position="475"/>
        <end position="506"/>
    </location>
</feature>
<dbReference type="PROSITE" id="PS00678">
    <property type="entry name" value="WD_REPEATS_1"/>
    <property type="match status" value="3"/>
</dbReference>
<feature type="repeat" description="WD" evidence="6">
    <location>
        <begin position="611"/>
        <end position="652"/>
    </location>
</feature>
<feature type="domain" description="Small-subunit processome Utp12" evidence="8">
    <location>
        <begin position="775"/>
        <end position="874"/>
    </location>
</feature>
<dbReference type="Gene3D" id="2.130.10.10">
    <property type="entry name" value="YVTN repeat-like/Quinoprotein amine dehydrogenase"/>
    <property type="match status" value="4"/>
</dbReference>
<feature type="repeat" description="WD" evidence="6">
    <location>
        <begin position="569"/>
        <end position="610"/>
    </location>
</feature>
<dbReference type="InterPro" id="IPR007148">
    <property type="entry name" value="SSU_processome_Utp12"/>
</dbReference>
<keyword evidence="2 6" id="KW-0853">WD repeat</keyword>
<evidence type="ECO:0000256" key="1">
    <source>
        <dbReference type="ARBA" id="ARBA00004604"/>
    </source>
</evidence>
<dbReference type="Pfam" id="PF25173">
    <property type="entry name" value="Beta-prop_WDR3_1st"/>
    <property type="match status" value="1"/>
</dbReference>
<comment type="subcellular location">
    <subcellularLocation>
        <location evidence="1">Nucleus</location>
        <location evidence="1">Nucleolus</location>
    </subcellularLocation>
</comment>
<evidence type="ECO:0000256" key="4">
    <source>
        <dbReference type="ARBA" id="ARBA00023242"/>
    </source>
</evidence>
<dbReference type="SMART" id="SM00320">
    <property type="entry name" value="WD40"/>
    <property type="match status" value="13"/>
</dbReference>
<evidence type="ECO:0000259" key="8">
    <source>
        <dbReference type="Pfam" id="PF04003"/>
    </source>
</evidence>
<feature type="repeat" description="WD" evidence="6">
    <location>
        <begin position="393"/>
        <end position="433"/>
    </location>
</feature>
<dbReference type="Pfam" id="PF04003">
    <property type="entry name" value="Utp12"/>
    <property type="match status" value="1"/>
</dbReference>
<feature type="repeat" description="WD" evidence="6">
    <location>
        <begin position="191"/>
        <end position="232"/>
    </location>
</feature>
<dbReference type="STRING" id="905079.L1JZQ0"/>
<reference evidence="9 11" key="1">
    <citation type="journal article" date="2012" name="Nature">
        <title>Algal genomes reveal evolutionary mosaicism and the fate of nucleomorphs.</title>
        <authorList>
            <consortium name="DOE Joint Genome Institute"/>
            <person name="Curtis B.A."/>
            <person name="Tanifuji G."/>
            <person name="Burki F."/>
            <person name="Gruber A."/>
            <person name="Irimia M."/>
            <person name="Maruyama S."/>
            <person name="Arias M.C."/>
            <person name="Ball S.G."/>
            <person name="Gile G.H."/>
            <person name="Hirakawa Y."/>
            <person name="Hopkins J.F."/>
            <person name="Kuo A."/>
            <person name="Rensing S.A."/>
            <person name="Schmutz J."/>
            <person name="Symeonidi A."/>
            <person name="Elias M."/>
            <person name="Eveleigh R.J."/>
            <person name="Herman E.K."/>
            <person name="Klute M.J."/>
            <person name="Nakayama T."/>
            <person name="Obornik M."/>
            <person name="Reyes-Prieto A."/>
            <person name="Armbrust E.V."/>
            <person name="Aves S.J."/>
            <person name="Beiko R.G."/>
            <person name="Coutinho P."/>
            <person name="Dacks J.B."/>
            <person name="Durnford D.G."/>
            <person name="Fast N.M."/>
            <person name="Green B.R."/>
            <person name="Grisdale C.J."/>
            <person name="Hempel F."/>
            <person name="Henrissat B."/>
            <person name="Hoppner M.P."/>
            <person name="Ishida K."/>
            <person name="Kim E."/>
            <person name="Koreny L."/>
            <person name="Kroth P.G."/>
            <person name="Liu Y."/>
            <person name="Malik S.B."/>
            <person name="Maier U.G."/>
            <person name="McRose D."/>
            <person name="Mock T."/>
            <person name="Neilson J.A."/>
            <person name="Onodera N.T."/>
            <person name="Poole A.M."/>
            <person name="Pritham E.J."/>
            <person name="Richards T.A."/>
            <person name="Rocap G."/>
            <person name="Roy S.W."/>
            <person name="Sarai C."/>
            <person name="Schaack S."/>
            <person name="Shirato S."/>
            <person name="Slamovits C.H."/>
            <person name="Spencer D.F."/>
            <person name="Suzuki S."/>
            <person name="Worden A.Z."/>
            <person name="Zauner S."/>
            <person name="Barry K."/>
            <person name="Bell C."/>
            <person name="Bharti A.K."/>
            <person name="Crow J.A."/>
            <person name="Grimwood J."/>
            <person name="Kramer R."/>
            <person name="Lindquist E."/>
            <person name="Lucas S."/>
            <person name="Salamov A."/>
            <person name="McFadden G.I."/>
            <person name="Lane C.E."/>
            <person name="Keeling P.J."/>
            <person name="Gray M.W."/>
            <person name="Grigoriev I.V."/>
            <person name="Archibald J.M."/>
        </authorList>
    </citation>
    <scope>NUCLEOTIDE SEQUENCE</scope>
    <source>
        <strain evidence="9 11">CCMP2712</strain>
    </source>
</reference>
<dbReference type="InterPro" id="IPR019775">
    <property type="entry name" value="WD40_repeat_CS"/>
</dbReference>
<name>L1JZQ0_GUITC</name>
<dbReference type="PRINTS" id="PR00320">
    <property type="entry name" value="GPROTEINBRPT"/>
</dbReference>